<dbReference type="EMBL" id="CACTIH010004171">
    <property type="protein sequence ID" value="CAA2989915.1"/>
    <property type="molecule type" value="Genomic_DNA"/>
</dbReference>
<name>A0A8S0SCS6_OLEEU</name>
<gene>
    <name evidence="1" type="ORF">OLEA9_A032989</name>
</gene>
<evidence type="ECO:0000313" key="2">
    <source>
        <dbReference type="Proteomes" id="UP000594638"/>
    </source>
</evidence>
<comment type="caution">
    <text evidence="1">The sequence shown here is derived from an EMBL/GenBank/DDBJ whole genome shotgun (WGS) entry which is preliminary data.</text>
</comment>
<sequence>MTLNSDTPTILTTSEVGRYKLPATVQSESQPLSAREHDIYTCRFRFYATMVGKNSGICHSCRGKGTSSPNAQLNDNACCVLEGQTSGESTNASPTLVTTEDLSLRFESQVRLTEEVDFKISMNVTIRRGKDSVEGIGKGKG</sequence>
<dbReference type="AlphaFoldDB" id="A0A8S0SCS6"/>
<protein>
    <submittedName>
        <fullName evidence="1">Uncharacterized protein</fullName>
    </submittedName>
</protein>
<dbReference type="Proteomes" id="UP000594638">
    <property type="component" value="Unassembled WGS sequence"/>
</dbReference>
<reference evidence="1 2" key="1">
    <citation type="submission" date="2019-12" db="EMBL/GenBank/DDBJ databases">
        <authorList>
            <person name="Alioto T."/>
            <person name="Alioto T."/>
            <person name="Gomez Garrido J."/>
        </authorList>
    </citation>
    <scope>NUCLEOTIDE SEQUENCE [LARGE SCALE GENOMIC DNA]</scope>
</reference>
<feature type="non-terminal residue" evidence="1">
    <location>
        <position position="1"/>
    </location>
</feature>
<organism evidence="1 2">
    <name type="scientific">Olea europaea subsp. europaea</name>
    <dbReference type="NCBI Taxonomy" id="158383"/>
    <lineage>
        <taxon>Eukaryota</taxon>
        <taxon>Viridiplantae</taxon>
        <taxon>Streptophyta</taxon>
        <taxon>Embryophyta</taxon>
        <taxon>Tracheophyta</taxon>
        <taxon>Spermatophyta</taxon>
        <taxon>Magnoliopsida</taxon>
        <taxon>eudicotyledons</taxon>
        <taxon>Gunneridae</taxon>
        <taxon>Pentapetalae</taxon>
        <taxon>asterids</taxon>
        <taxon>lamiids</taxon>
        <taxon>Lamiales</taxon>
        <taxon>Oleaceae</taxon>
        <taxon>Oleeae</taxon>
        <taxon>Olea</taxon>
    </lineage>
</organism>
<keyword evidence="2" id="KW-1185">Reference proteome</keyword>
<proteinExistence type="predicted"/>
<accession>A0A8S0SCS6</accession>
<evidence type="ECO:0000313" key="1">
    <source>
        <dbReference type="EMBL" id="CAA2989915.1"/>
    </source>
</evidence>